<evidence type="ECO:0000256" key="2">
    <source>
        <dbReference type="SAM" id="MobiDB-lite"/>
    </source>
</evidence>
<feature type="compositionally biased region" description="Polar residues" evidence="2">
    <location>
        <begin position="236"/>
        <end position="255"/>
    </location>
</feature>
<organism evidence="3 4">
    <name type="scientific">Meloidogyne incognita</name>
    <name type="common">Southern root-knot nematode worm</name>
    <name type="synonym">Oxyuris incognita</name>
    <dbReference type="NCBI Taxonomy" id="6306"/>
    <lineage>
        <taxon>Eukaryota</taxon>
        <taxon>Metazoa</taxon>
        <taxon>Ecdysozoa</taxon>
        <taxon>Nematoda</taxon>
        <taxon>Chromadorea</taxon>
        <taxon>Rhabditida</taxon>
        <taxon>Tylenchina</taxon>
        <taxon>Tylenchomorpha</taxon>
        <taxon>Tylenchoidea</taxon>
        <taxon>Meloidogynidae</taxon>
        <taxon>Meloidogyninae</taxon>
        <taxon>Meloidogyne</taxon>
        <taxon>Meloidogyne incognita group</taxon>
    </lineage>
</organism>
<dbReference type="GO" id="GO:0044325">
    <property type="term" value="F:transmembrane transporter binding"/>
    <property type="evidence" value="ECO:0007669"/>
    <property type="project" value="TreeGrafter"/>
</dbReference>
<dbReference type="WBParaSite" id="Minc3s00437g12316">
    <property type="protein sequence ID" value="Minc3s00437g12316"/>
    <property type="gene ID" value="Minc3s00437g12316"/>
</dbReference>
<dbReference type="PANTHER" id="PTHR22635:SF0">
    <property type="entry name" value="RING FINGER PROTEIN 207"/>
    <property type="match status" value="1"/>
</dbReference>
<dbReference type="Proteomes" id="UP000887563">
    <property type="component" value="Unplaced"/>
</dbReference>
<protein>
    <submittedName>
        <fullName evidence="4">Uncharacterized protein</fullName>
    </submittedName>
</protein>
<accession>A0A914LDG6</accession>
<keyword evidence="1" id="KW-0175">Coiled coil</keyword>
<proteinExistence type="predicted"/>
<dbReference type="GO" id="GO:0030544">
    <property type="term" value="F:Hsp70 protein binding"/>
    <property type="evidence" value="ECO:0007669"/>
    <property type="project" value="InterPro"/>
</dbReference>
<reference evidence="4" key="1">
    <citation type="submission" date="2022-11" db="UniProtKB">
        <authorList>
            <consortium name="WormBaseParasite"/>
        </authorList>
    </citation>
    <scope>IDENTIFICATION</scope>
</reference>
<evidence type="ECO:0000256" key="1">
    <source>
        <dbReference type="SAM" id="Coils"/>
    </source>
</evidence>
<dbReference type="InterPro" id="IPR039320">
    <property type="entry name" value="RNF207"/>
</dbReference>
<feature type="region of interest" description="Disordered" evidence="2">
    <location>
        <begin position="214"/>
        <end position="268"/>
    </location>
</feature>
<evidence type="ECO:0000313" key="3">
    <source>
        <dbReference type="Proteomes" id="UP000887563"/>
    </source>
</evidence>
<name>A0A914LDG6_MELIC</name>
<dbReference type="Gene3D" id="1.20.58.1540">
    <property type="entry name" value="Actin interacting protein 3, C-terminal domain"/>
    <property type="match status" value="1"/>
</dbReference>
<dbReference type="AlphaFoldDB" id="A0A914LDG6"/>
<evidence type="ECO:0000313" key="4">
    <source>
        <dbReference type="WBParaSite" id="Minc3s00437g12316"/>
    </source>
</evidence>
<sequence>MNSESDSFMEQRFMDQFQHITIPLQKFTKEISFISTSLMDLHKDIVLRRCVVNGDELINRLACCENAWDQLEAHKKKVQMIIQQSLNQIWRRDIERVQRQQHLVKEKLEEMKHLQKLAQQALKISQHLKPFAVQMAGIISVIDVRRTTLTVLSPMEQICSEIGQIGMDSEIRVAAIDKEEKLRQQKIANSLANQALQNDAILALKNLKVVTLSSPKSTTRGGGSRQIVEVDRTRSDASSTKSCKNSLGKRQQILNRAQRKSEGASSSDILLATESITKGNTSPEESVKEIKRTTEFSPLKEEATTTSANLDADVRKNMSTNLGADKKMSANLVADKNTSANLDADKTMSANLDEKLDCSPSVDSKEEEIKPKLTSFGKQIQKDKDPTVLMAREKLLESIKEKARKSANFIRKKRMGTYRKKTGTHGFPQVFICNICAYNRKEPINDLEN</sequence>
<dbReference type="GO" id="GO:0048471">
    <property type="term" value="C:perinuclear region of cytoplasm"/>
    <property type="evidence" value="ECO:0007669"/>
    <property type="project" value="TreeGrafter"/>
</dbReference>
<feature type="coiled-coil region" evidence="1">
    <location>
        <begin position="94"/>
        <end position="124"/>
    </location>
</feature>
<keyword evidence="3" id="KW-1185">Reference proteome</keyword>
<dbReference type="PANTHER" id="PTHR22635">
    <property type="entry name" value="RING FINGER PROTEIN 207"/>
    <property type="match status" value="1"/>
</dbReference>